<accession>A0AA39K9X3</accession>
<dbReference type="GeneID" id="85353249"/>
<proteinExistence type="predicted"/>
<gene>
    <name evidence="1" type="ORF">EV420DRAFT_1480750</name>
</gene>
<dbReference type="EMBL" id="JAUEPS010000022">
    <property type="protein sequence ID" value="KAK0457274.1"/>
    <property type="molecule type" value="Genomic_DNA"/>
</dbReference>
<organism evidence="1 2">
    <name type="scientific">Armillaria tabescens</name>
    <name type="common">Ringless honey mushroom</name>
    <name type="synonym">Agaricus tabescens</name>
    <dbReference type="NCBI Taxonomy" id="1929756"/>
    <lineage>
        <taxon>Eukaryota</taxon>
        <taxon>Fungi</taxon>
        <taxon>Dikarya</taxon>
        <taxon>Basidiomycota</taxon>
        <taxon>Agaricomycotina</taxon>
        <taxon>Agaricomycetes</taxon>
        <taxon>Agaricomycetidae</taxon>
        <taxon>Agaricales</taxon>
        <taxon>Marasmiineae</taxon>
        <taxon>Physalacriaceae</taxon>
        <taxon>Desarmillaria</taxon>
    </lineage>
</organism>
<sequence length="297" mass="33321">MFNLAPTMIHPIDYGTHIAYNIPPSYSSQPYPVSAHGFGVASFTIRSCFVRLRHPSFLFMTHFGPSSSESVIGFTLLDEIFCQLESPTFSLEFLYGRCSGMPNRLSLVHVAAPGNAGQYLPCGFLQILHSLLSDIVIDQAQGRLKRISLPEQLRENTSSGSRGCYKSPERSDMTVRIQCHNDGNPLEESNVVGAGQWRTALPFYCGRLSSRFHLLSDSLLVAEVLEGIQRRVPNFSALFEAHVSRIWQISSVYFSYRLKFPGSSGYDALHYVYSSSLLDDTASIQEIWFSNYYGRTK</sequence>
<reference evidence="1" key="1">
    <citation type="submission" date="2023-06" db="EMBL/GenBank/DDBJ databases">
        <authorList>
            <consortium name="Lawrence Berkeley National Laboratory"/>
            <person name="Ahrendt S."/>
            <person name="Sahu N."/>
            <person name="Indic B."/>
            <person name="Wong-Bajracharya J."/>
            <person name="Merenyi Z."/>
            <person name="Ke H.-M."/>
            <person name="Monk M."/>
            <person name="Kocsube S."/>
            <person name="Drula E."/>
            <person name="Lipzen A."/>
            <person name="Balint B."/>
            <person name="Henrissat B."/>
            <person name="Andreopoulos B."/>
            <person name="Martin F.M."/>
            <person name="Harder C.B."/>
            <person name="Rigling D."/>
            <person name="Ford K.L."/>
            <person name="Foster G.D."/>
            <person name="Pangilinan J."/>
            <person name="Papanicolaou A."/>
            <person name="Barry K."/>
            <person name="LaButti K."/>
            <person name="Viragh M."/>
            <person name="Koriabine M."/>
            <person name="Yan M."/>
            <person name="Riley R."/>
            <person name="Champramary S."/>
            <person name="Plett K.L."/>
            <person name="Tsai I.J."/>
            <person name="Slot J."/>
            <person name="Sipos G."/>
            <person name="Plett J."/>
            <person name="Nagy L.G."/>
            <person name="Grigoriev I.V."/>
        </authorList>
    </citation>
    <scope>NUCLEOTIDE SEQUENCE</scope>
    <source>
        <strain evidence="1">CCBAS 213</strain>
    </source>
</reference>
<comment type="caution">
    <text evidence="1">The sequence shown here is derived from an EMBL/GenBank/DDBJ whole genome shotgun (WGS) entry which is preliminary data.</text>
</comment>
<dbReference type="Proteomes" id="UP001175211">
    <property type="component" value="Unassembled WGS sequence"/>
</dbReference>
<protein>
    <submittedName>
        <fullName evidence="1">Uncharacterized protein</fullName>
    </submittedName>
</protein>
<dbReference type="AlphaFoldDB" id="A0AA39K9X3"/>
<evidence type="ECO:0000313" key="2">
    <source>
        <dbReference type="Proteomes" id="UP001175211"/>
    </source>
</evidence>
<dbReference type="RefSeq" id="XP_060329589.1">
    <property type="nucleotide sequence ID" value="XM_060469701.1"/>
</dbReference>
<keyword evidence="2" id="KW-1185">Reference proteome</keyword>
<evidence type="ECO:0000313" key="1">
    <source>
        <dbReference type="EMBL" id="KAK0457274.1"/>
    </source>
</evidence>
<name>A0AA39K9X3_ARMTA</name>